<feature type="compositionally biased region" description="Basic and acidic residues" evidence="3">
    <location>
        <begin position="241"/>
        <end position="253"/>
    </location>
</feature>
<dbReference type="Pfam" id="PF00023">
    <property type="entry name" value="Ank"/>
    <property type="match status" value="1"/>
</dbReference>
<reference evidence="4 5" key="1">
    <citation type="submission" date="2024-02" db="EMBL/GenBank/DDBJ databases">
        <title>Chromosome-scale genome assembly of the rough periwinkle Littorina saxatilis.</title>
        <authorList>
            <person name="De Jode A."/>
            <person name="Faria R."/>
            <person name="Formenti G."/>
            <person name="Sims Y."/>
            <person name="Smith T.P."/>
            <person name="Tracey A."/>
            <person name="Wood J.M.D."/>
            <person name="Zagrodzka Z.B."/>
            <person name="Johannesson K."/>
            <person name="Butlin R.K."/>
            <person name="Leder E.H."/>
        </authorList>
    </citation>
    <scope>NUCLEOTIDE SEQUENCE [LARGE SCALE GENOMIC DNA]</scope>
    <source>
        <strain evidence="4">Snail1</strain>
        <tissue evidence="4">Muscle</tissue>
    </source>
</reference>
<evidence type="ECO:0000256" key="1">
    <source>
        <dbReference type="ARBA" id="ARBA00022737"/>
    </source>
</evidence>
<evidence type="ECO:0000256" key="3">
    <source>
        <dbReference type="SAM" id="MobiDB-lite"/>
    </source>
</evidence>
<keyword evidence="5" id="KW-1185">Reference proteome</keyword>
<protein>
    <recommendedName>
        <fullName evidence="6">Ankyrin repeat protein</fullName>
    </recommendedName>
</protein>
<name>A0AAN9GL66_9CAEN</name>
<dbReference type="GO" id="GO:0005634">
    <property type="term" value="C:nucleus"/>
    <property type="evidence" value="ECO:0007669"/>
    <property type="project" value="TreeGrafter"/>
</dbReference>
<dbReference type="GO" id="GO:0010468">
    <property type="term" value="P:regulation of gene expression"/>
    <property type="evidence" value="ECO:0007669"/>
    <property type="project" value="TreeGrafter"/>
</dbReference>
<evidence type="ECO:0000313" key="4">
    <source>
        <dbReference type="EMBL" id="KAK7112021.1"/>
    </source>
</evidence>
<keyword evidence="1" id="KW-0677">Repeat</keyword>
<dbReference type="PANTHER" id="PTHR24124:SF14">
    <property type="entry name" value="CHROMOSOME UNDETERMINED SCAFFOLD_25, WHOLE GENOME SHOTGUN SEQUENCE"/>
    <property type="match status" value="1"/>
</dbReference>
<sequence length="732" mass="82046">MANGCPDSVLRRFIKLVRDGDEARKIHALVGTCSKEDFMSLTDDIGQDALHYAVLADNAEAVDYLLKLGYFAPPHEPLFNMYAHLAARLGYRDVLTTILQHRPEDFKVALQPLILPPDIRAGCSKAPGVNASREPEYAMPAVVGNQIPNTEKRISKPNMSQSRSSWGTSILNMSGMSGRNGSLPYDFLVHGRRFSQQGDSFASASHRVSAQMELEPIVHTMRRQSTADKNSRRGSLVGVPDCHDQQQPRRESLPKCQPHQSSLINYKRRNSSPEDSLMCDSTEGMKPLSCTPLEVAARYKHVECVRALLEMYVLQAHPEKGKKGYLTLATLASNSSSLRLLLHSARKLINASPSTAAVDKCKEDYRSAVGIAVCSVYPECLDTLLAEPIMDSRAVFDNANYYHVLFSQPNVTYRRLVALSRLPAMTEMLIKKGQDVNAKMPVRTYPLYTLIDNAFCCKDFTFTDNFLTCMTLILEKGADPNFDEVEHEQQLPASSRTTHHVSRLGFPSALHCVMECMEEHQETYPSRSQAVHFAEECMETLIAHGANIKQVGKLRHTAGTGEVVGDVLFQLAKSSVNVGVERGLLRCVMRFGAEPSREIKGQYALNVYLDQVCDYIVCEPGAREQWSRLKGEIVKMISLLCSHMAPWHIKNAQQIFDSKHAKCPISETSTLFMQLVNDAIIPESLTVRSLRSISAWQVWKLCGRKRRRIQQLPVSKEFKTHVFPLLLFGTLW</sequence>
<accession>A0AAN9GL66</accession>
<comment type="caution">
    <text evidence="4">The sequence shown here is derived from an EMBL/GenBank/DDBJ whole genome shotgun (WGS) entry which is preliminary data.</text>
</comment>
<dbReference type="SMART" id="SM00248">
    <property type="entry name" value="ANK"/>
    <property type="match status" value="6"/>
</dbReference>
<organism evidence="4 5">
    <name type="scientific">Littorina saxatilis</name>
    <dbReference type="NCBI Taxonomy" id="31220"/>
    <lineage>
        <taxon>Eukaryota</taxon>
        <taxon>Metazoa</taxon>
        <taxon>Spiralia</taxon>
        <taxon>Lophotrochozoa</taxon>
        <taxon>Mollusca</taxon>
        <taxon>Gastropoda</taxon>
        <taxon>Caenogastropoda</taxon>
        <taxon>Littorinimorpha</taxon>
        <taxon>Littorinoidea</taxon>
        <taxon>Littorinidae</taxon>
        <taxon>Littorina</taxon>
    </lineage>
</organism>
<keyword evidence="2" id="KW-0040">ANK repeat</keyword>
<evidence type="ECO:0008006" key="6">
    <source>
        <dbReference type="Google" id="ProtNLM"/>
    </source>
</evidence>
<dbReference type="EMBL" id="JBAMIC010000002">
    <property type="protein sequence ID" value="KAK7112021.1"/>
    <property type="molecule type" value="Genomic_DNA"/>
</dbReference>
<gene>
    <name evidence="4" type="ORF">V1264_011540</name>
</gene>
<dbReference type="InterPro" id="IPR036770">
    <property type="entry name" value="Ankyrin_rpt-contain_sf"/>
</dbReference>
<dbReference type="AlphaFoldDB" id="A0AAN9GL66"/>
<evidence type="ECO:0000256" key="2">
    <source>
        <dbReference type="ARBA" id="ARBA00023043"/>
    </source>
</evidence>
<dbReference type="PANTHER" id="PTHR24124">
    <property type="entry name" value="ANKYRIN REPEAT FAMILY A"/>
    <property type="match status" value="1"/>
</dbReference>
<dbReference type="InterPro" id="IPR002110">
    <property type="entry name" value="Ankyrin_rpt"/>
</dbReference>
<proteinExistence type="predicted"/>
<dbReference type="SUPFAM" id="SSF48403">
    <property type="entry name" value="Ankyrin repeat"/>
    <property type="match status" value="2"/>
</dbReference>
<evidence type="ECO:0000313" key="5">
    <source>
        <dbReference type="Proteomes" id="UP001374579"/>
    </source>
</evidence>
<feature type="region of interest" description="Disordered" evidence="3">
    <location>
        <begin position="221"/>
        <end position="276"/>
    </location>
</feature>
<dbReference type="Gene3D" id="1.25.40.20">
    <property type="entry name" value="Ankyrin repeat-containing domain"/>
    <property type="match status" value="2"/>
</dbReference>
<dbReference type="Proteomes" id="UP001374579">
    <property type="component" value="Unassembled WGS sequence"/>
</dbReference>